<feature type="non-terminal residue" evidence="4">
    <location>
        <position position="1"/>
    </location>
</feature>
<keyword evidence="5" id="KW-1185">Reference proteome</keyword>
<feature type="domain" description="Serine hydrolase" evidence="3">
    <location>
        <begin position="1"/>
        <end position="191"/>
    </location>
</feature>
<evidence type="ECO:0000259" key="3">
    <source>
        <dbReference type="Pfam" id="PF03959"/>
    </source>
</evidence>
<gene>
    <name evidence="4" type="primary">OVCA2</name>
    <name evidence="4" type="ORF">Ciccas_001808</name>
</gene>
<sequence>ILCLHGYRQSAKVFKEKSGKFRKQMQKQLPSIEFTFIDAPHVVESSNQESRAWWFSRSDRTYSSKDAGDETIGLEETIKFLTERIDILGPFDGVLAFSQGAALAIHLQALIAQEKLSFPNIRFFILVAPFFIQTPVYHSMYRTLAVKLPTLIVSGVNDLVIPPERTAETHKLYQGCNSMTLLSHSGGHILAIDAENKDVYIDFIQKFCGSNTPSS</sequence>
<name>A0ABD2QJ48_9PLAT</name>
<evidence type="ECO:0000256" key="2">
    <source>
        <dbReference type="ARBA" id="ARBA00022801"/>
    </source>
</evidence>
<proteinExistence type="inferred from homology"/>
<evidence type="ECO:0000313" key="5">
    <source>
        <dbReference type="Proteomes" id="UP001626550"/>
    </source>
</evidence>
<dbReference type="InterPro" id="IPR050593">
    <property type="entry name" value="LovG"/>
</dbReference>
<reference evidence="4 5" key="1">
    <citation type="submission" date="2024-11" db="EMBL/GenBank/DDBJ databases">
        <title>Adaptive evolution of stress response genes in parasites aligns with host niche diversity.</title>
        <authorList>
            <person name="Hahn C."/>
            <person name="Resl P."/>
        </authorList>
    </citation>
    <scope>NUCLEOTIDE SEQUENCE [LARGE SCALE GENOMIC DNA]</scope>
    <source>
        <strain evidence="4">EGGRZ-B1_66</strain>
        <tissue evidence="4">Body</tissue>
    </source>
</reference>
<organism evidence="4 5">
    <name type="scientific">Cichlidogyrus casuarinus</name>
    <dbReference type="NCBI Taxonomy" id="1844966"/>
    <lineage>
        <taxon>Eukaryota</taxon>
        <taxon>Metazoa</taxon>
        <taxon>Spiralia</taxon>
        <taxon>Lophotrochozoa</taxon>
        <taxon>Platyhelminthes</taxon>
        <taxon>Monogenea</taxon>
        <taxon>Monopisthocotylea</taxon>
        <taxon>Dactylogyridea</taxon>
        <taxon>Ancyrocephalidae</taxon>
        <taxon>Cichlidogyrus</taxon>
    </lineage>
</organism>
<dbReference type="AlphaFoldDB" id="A0ABD2QJ48"/>
<dbReference type="InterPro" id="IPR005645">
    <property type="entry name" value="FSH-like_dom"/>
</dbReference>
<dbReference type="Gene3D" id="3.40.50.1820">
    <property type="entry name" value="alpha/beta hydrolase"/>
    <property type="match status" value="1"/>
</dbReference>
<keyword evidence="2" id="KW-0378">Hydrolase</keyword>
<protein>
    <submittedName>
        <fullName evidence="4">Ovarian cancer-associated protein 2</fullName>
    </submittedName>
</protein>
<evidence type="ECO:0000256" key="1">
    <source>
        <dbReference type="ARBA" id="ARBA00005863"/>
    </source>
</evidence>
<dbReference type="InterPro" id="IPR029058">
    <property type="entry name" value="AB_hydrolase_fold"/>
</dbReference>
<comment type="caution">
    <text evidence="4">The sequence shown here is derived from an EMBL/GenBank/DDBJ whole genome shotgun (WGS) entry which is preliminary data.</text>
</comment>
<accession>A0ABD2QJ48</accession>
<dbReference type="GO" id="GO:0016787">
    <property type="term" value="F:hydrolase activity"/>
    <property type="evidence" value="ECO:0007669"/>
    <property type="project" value="UniProtKB-KW"/>
</dbReference>
<dbReference type="Pfam" id="PF03959">
    <property type="entry name" value="FSH1"/>
    <property type="match status" value="1"/>
</dbReference>
<dbReference type="Proteomes" id="UP001626550">
    <property type="component" value="Unassembled WGS sequence"/>
</dbReference>
<dbReference type="PANTHER" id="PTHR48070:SF6">
    <property type="entry name" value="ESTERASE OVCA2"/>
    <property type="match status" value="1"/>
</dbReference>
<dbReference type="PANTHER" id="PTHR48070">
    <property type="entry name" value="ESTERASE OVCA2"/>
    <property type="match status" value="1"/>
</dbReference>
<evidence type="ECO:0000313" key="4">
    <source>
        <dbReference type="EMBL" id="KAL3319532.1"/>
    </source>
</evidence>
<dbReference type="SUPFAM" id="SSF53474">
    <property type="entry name" value="alpha/beta-Hydrolases"/>
    <property type="match status" value="1"/>
</dbReference>
<comment type="similarity">
    <text evidence="1">Belongs to the LovG family.</text>
</comment>
<dbReference type="EMBL" id="JBJKFK010000128">
    <property type="protein sequence ID" value="KAL3319532.1"/>
    <property type="molecule type" value="Genomic_DNA"/>
</dbReference>